<dbReference type="PANTHER" id="PTHR38034">
    <property type="entry name" value="INNER MEMBRANE PROTEIN YPJD"/>
    <property type="match status" value="1"/>
</dbReference>
<dbReference type="PANTHER" id="PTHR38034:SF1">
    <property type="entry name" value="INNER MEMBRANE PROTEIN YPJD"/>
    <property type="match status" value="1"/>
</dbReference>
<evidence type="ECO:0000313" key="4">
    <source>
        <dbReference type="Proteomes" id="UP000245020"/>
    </source>
</evidence>
<reference evidence="4" key="1">
    <citation type="submission" date="2018-05" db="EMBL/GenBank/DDBJ databases">
        <title>Ignatzschineria dubaiensis sp. nov., isolated from necrotic foot tissues of dromedaries (Camelus dromedarius) and associated maggots in Dubai, United Arab Emirates.</title>
        <authorList>
            <person name="Tsang C.C."/>
            <person name="Tang J.Y.M."/>
            <person name="Fong J.Y.H."/>
            <person name="Kinne J."/>
            <person name="Lee H.H."/>
            <person name="Joseph M."/>
            <person name="Jose S."/>
            <person name="Schuster R.K."/>
            <person name="Tang Y."/>
            <person name="Sivakumar S."/>
            <person name="Chen J.H.K."/>
            <person name="Teng J.L.L."/>
            <person name="Lau S.K.P."/>
            <person name="Wernery U."/>
            <person name="Woo P.C.Y."/>
        </authorList>
    </citation>
    <scope>NUCLEOTIDE SEQUENCE [LARGE SCALE GENOMIC DNA]</scope>
    <source>
        <strain evidence="4">KCTC 22644</strain>
    </source>
</reference>
<comment type="caution">
    <text evidence="3">The sequence shown here is derived from an EMBL/GenBank/DDBJ whole genome shotgun (WGS) entry which is preliminary data.</text>
</comment>
<feature type="transmembrane region" description="Helical" evidence="1">
    <location>
        <begin position="35"/>
        <end position="54"/>
    </location>
</feature>
<evidence type="ECO:0000256" key="1">
    <source>
        <dbReference type="SAM" id="Phobius"/>
    </source>
</evidence>
<accession>A0A2U2ACJ1</accession>
<keyword evidence="4" id="KW-1185">Reference proteome</keyword>
<feature type="transmembrane region" description="Helical" evidence="1">
    <location>
        <begin position="91"/>
        <end position="110"/>
    </location>
</feature>
<feature type="transmembrane region" description="Helical" evidence="1">
    <location>
        <begin position="209"/>
        <end position="227"/>
    </location>
</feature>
<protein>
    <recommendedName>
        <fullName evidence="2">Cytochrome c assembly protein domain-containing protein</fullName>
    </recommendedName>
</protein>
<feature type="transmembrane region" description="Helical" evidence="1">
    <location>
        <begin position="122"/>
        <end position="150"/>
    </location>
</feature>
<feature type="transmembrane region" description="Helical" evidence="1">
    <location>
        <begin position="174"/>
        <end position="197"/>
    </location>
</feature>
<feature type="transmembrane region" description="Helical" evidence="1">
    <location>
        <begin position="239"/>
        <end position="257"/>
    </location>
</feature>
<keyword evidence="1" id="KW-0472">Membrane</keyword>
<dbReference type="InterPro" id="IPR002541">
    <property type="entry name" value="Cyt_c_assembly"/>
</dbReference>
<evidence type="ECO:0000313" key="3">
    <source>
        <dbReference type="EMBL" id="PWD80368.1"/>
    </source>
</evidence>
<dbReference type="GO" id="GO:0020037">
    <property type="term" value="F:heme binding"/>
    <property type="evidence" value="ECO:0007669"/>
    <property type="project" value="InterPro"/>
</dbReference>
<feature type="domain" description="Cytochrome c assembly protein" evidence="2">
    <location>
        <begin position="71"/>
        <end position="261"/>
    </location>
</feature>
<dbReference type="GO" id="GO:0005886">
    <property type="term" value="C:plasma membrane"/>
    <property type="evidence" value="ECO:0007669"/>
    <property type="project" value="TreeGrafter"/>
</dbReference>
<gene>
    <name evidence="3" type="ORF">DC083_08590</name>
</gene>
<dbReference type="GO" id="GO:0017004">
    <property type="term" value="P:cytochrome complex assembly"/>
    <property type="evidence" value="ECO:0007669"/>
    <property type="project" value="InterPro"/>
</dbReference>
<proteinExistence type="predicted"/>
<dbReference type="InterPro" id="IPR052372">
    <property type="entry name" value="YpjD/HemX"/>
</dbReference>
<name>A0A2U2ACJ1_9GAMM</name>
<dbReference type="Pfam" id="PF01578">
    <property type="entry name" value="Cytochrom_C_asm"/>
    <property type="match status" value="1"/>
</dbReference>
<keyword evidence="1" id="KW-1133">Transmembrane helix</keyword>
<evidence type="ECO:0000259" key="2">
    <source>
        <dbReference type="Pfam" id="PF01578"/>
    </source>
</evidence>
<organism evidence="3 4">
    <name type="scientific">Ignatzschineria ureiclastica</name>
    <dbReference type="NCBI Taxonomy" id="472582"/>
    <lineage>
        <taxon>Bacteria</taxon>
        <taxon>Pseudomonadati</taxon>
        <taxon>Pseudomonadota</taxon>
        <taxon>Gammaproteobacteria</taxon>
        <taxon>Cardiobacteriales</taxon>
        <taxon>Ignatzschineriaceae</taxon>
        <taxon>Ignatzschineria</taxon>
    </lineage>
</organism>
<feature type="transmembrane region" description="Helical" evidence="1">
    <location>
        <begin position="66"/>
        <end position="84"/>
    </location>
</feature>
<dbReference type="Proteomes" id="UP000245020">
    <property type="component" value="Unassembled WGS sequence"/>
</dbReference>
<dbReference type="EMBL" id="QEWQ01000006">
    <property type="protein sequence ID" value="PWD80368.1"/>
    <property type="molecule type" value="Genomic_DNA"/>
</dbReference>
<sequence length="281" mass="31376">MICKTMTLISLNIGLYLLATLFLIGTLLRKGPKWCWPLGCITIVAGLILQAYNLSFQLTLGNFDEISAFEALSLASLIMVLLVLPYLKRHLNTAIIITLFAAVTQVLSLFDTNDVSFGTPSAWLSIHILTSIVAYAILLLASIQALLVYFRDRSLKQKRSIAHRLPPIMRMEHLLFQLLLIGFIMLTISLLTSLAFFDQWFTAHFIHKTILTGFAWLLYGAILFARYQFGLRGQAAAKYILITAVILLLGITGTRLIQEFLFTPETTIEISALSSTIQSTS</sequence>
<keyword evidence="1" id="KW-0812">Transmembrane</keyword>
<feature type="transmembrane region" description="Helical" evidence="1">
    <location>
        <begin position="6"/>
        <end position="28"/>
    </location>
</feature>
<dbReference type="AlphaFoldDB" id="A0A2U2ACJ1"/>